<dbReference type="PANTHER" id="PTHR46179:SF13">
    <property type="entry name" value="C2H2-TYPE DOMAIN-CONTAINING PROTEIN"/>
    <property type="match status" value="1"/>
</dbReference>
<feature type="region of interest" description="Disordered" evidence="9">
    <location>
        <begin position="205"/>
        <end position="247"/>
    </location>
</feature>
<feature type="region of interest" description="Disordered" evidence="9">
    <location>
        <begin position="106"/>
        <end position="125"/>
    </location>
</feature>
<evidence type="ECO:0000256" key="9">
    <source>
        <dbReference type="SAM" id="MobiDB-lite"/>
    </source>
</evidence>
<evidence type="ECO:0000256" key="8">
    <source>
        <dbReference type="PROSITE-ProRule" id="PRU00042"/>
    </source>
</evidence>
<keyword evidence="3 8" id="KW-0863">Zinc-finger</keyword>
<evidence type="ECO:0000256" key="6">
    <source>
        <dbReference type="ARBA" id="ARBA00023163"/>
    </source>
</evidence>
<dbReference type="PANTHER" id="PTHR46179">
    <property type="entry name" value="ZINC FINGER PROTEIN"/>
    <property type="match status" value="1"/>
</dbReference>
<keyword evidence="6" id="KW-0804">Transcription</keyword>
<feature type="compositionally biased region" description="Low complexity" evidence="9">
    <location>
        <begin position="229"/>
        <end position="247"/>
    </location>
</feature>
<feature type="domain" description="C2H2-type" evidence="10">
    <location>
        <begin position="285"/>
        <end position="313"/>
    </location>
</feature>
<dbReference type="PROSITE" id="PS50157">
    <property type="entry name" value="ZINC_FINGER_C2H2_2"/>
    <property type="match status" value="2"/>
</dbReference>
<accession>A0A1B8GDZ0</accession>
<dbReference type="PROSITE" id="PS00028">
    <property type="entry name" value="ZINC_FINGER_C2H2_1"/>
    <property type="match status" value="2"/>
</dbReference>
<dbReference type="GO" id="GO:0006357">
    <property type="term" value="P:regulation of transcription by RNA polymerase II"/>
    <property type="evidence" value="ECO:0007669"/>
    <property type="project" value="TreeGrafter"/>
</dbReference>
<reference evidence="12" key="2">
    <citation type="journal article" date="2018" name="Nat. Commun.">
        <title>Extreme sensitivity to ultraviolet light in the fungal pathogen causing white-nose syndrome of bats.</title>
        <authorList>
            <person name="Palmer J.M."/>
            <person name="Drees K.P."/>
            <person name="Foster J.T."/>
            <person name="Lindner D.L."/>
        </authorList>
    </citation>
    <scope>NUCLEOTIDE SEQUENCE [LARGE SCALE GENOMIC DNA]</scope>
    <source>
        <strain evidence="12">UAMH 10579</strain>
    </source>
</reference>
<organism evidence="11 12">
    <name type="scientific">Pseudogymnoascus verrucosus</name>
    <dbReference type="NCBI Taxonomy" id="342668"/>
    <lineage>
        <taxon>Eukaryota</taxon>
        <taxon>Fungi</taxon>
        <taxon>Dikarya</taxon>
        <taxon>Ascomycota</taxon>
        <taxon>Pezizomycotina</taxon>
        <taxon>Leotiomycetes</taxon>
        <taxon>Thelebolales</taxon>
        <taxon>Thelebolaceae</taxon>
        <taxon>Pseudogymnoascus</taxon>
    </lineage>
</organism>
<dbReference type="SUPFAM" id="SSF57667">
    <property type="entry name" value="beta-beta-alpha zinc fingers"/>
    <property type="match status" value="1"/>
</dbReference>
<feature type="compositionally biased region" description="Polar residues" evidence="9">
    <location>
        <begin position="219"/>
        <end position="228"/>
    </location>
</feature>
<evidence type="ECO:0000256" key="3">
    <source>
        <dbReference type="ARBA" id="ARBA00022771"/>
    </source>
</evidence>
<name>A0A1B8GDZ0_9PEZI</name>
<evidence type="ECO:0000256" key="4">
    <source>
        <dbReference type="ARBA" id="ARBA00022833"/>
    </source>
</evidence>
<dbReference type="Proteomes" id="UP000091956">
    <property type="component" value="Unassembled WGS sequence"/>
</dbReference>
<evidence type="ECO:0000256" key="5">
    <source>
        <dbReference type="ARBA" id="ARBA00023015"/>
    </source>
</evidence>
<dbReference type="Gene3D" id="3.30.160.60">
    <property type="entry name" value="Classic Zinc Finger"/>
    <property type="match status" value="1"/>
</dbReference>
<proteinExistence type="predicted"/>
<evidence type="ECO:0000313" key="12">
    <source>
        <dbReference type="Proteomes" id="UP000091956"/>
    </source>
</evidence>
<keyword evidence="5" id="KW-0805">Transcription regulation</keyword>
<evidence type="ECO:0000256" key="7">
    <source>
        <dbReference type="ARBA" id="ARBA00023242"/>
    </source>
</evidence>
<evidence type="ECO:0000256" key="1">
    <source>
        <dbReference type="ARBA" id="ARBA00004123"/>
    </source>
</evidence>
<dbReference type="RefSeq" id="XP_018127779.1">
    <property type="nucleotide sequence ID" value="XM_018276513.1"/>
</dbReference>
<feature type="domain" description="C2H2-type" evidence="10">
    <location>
        <begin position="257"/>
        <end position="286"/>
    </location>
</feature>
<reference evidence="11 12" key="1">
    <citation type="submission" date="2016-03" db="EMBL/GenBank/DDBJ databases">
        <title>Comparative genomics of Pseudogymnoascus destructans, the fungus causing white-nose syndrome of bats.</title>
        <authorList>
            <person name="Palmer J.M."/>
            <person name="Drees K.P."/>
            <person name="Foster J.T."/>
            <person name="Lindner D.L."/>
        </authorList>
    </citation>
    <scope>NUCLEOTIDE SEQUENCE [LARGE SCALE GENOMIC DNA]</scope>
    <source>
        <strain evidence="11 12">UAMH 10579</strain>
    </source>
</reference>
<dbReference type="InterPro" id="IPR013087">
    <property type="entry name" value="Znf_C2H2_type"/>
</dbReference>
<dbReference type="GO" id="GO:0008270">
    <property type="term" value="F:zinc ion binding"/>
    <property type="evidence" value="ECO:0007669"/>
    <property type="project" value="UniProtKB-KW"/>
</dbReference>
<evidence type="ECO:0000256" key="2">
    <source>
        <dbReference type="ARBA" id="ARBA00022723"/>
    </source>
</evidence>
<evidence type="ECO:0000313" key="11">
    <source>
        <dbReference type="EMBL" id="OBT94046.1"/>
    </source>
</evidence>
<protein>
    <recommendedName>
        <fullName evidence="10">C2H2-type domain-containing protein</fullName>
    </recommendedName>
</protein>
<dbReference type="InterPro" id="IPR051061">
    <property type="entry name" value="Zinc_finger_trans_reg"/>
</dbReference>
<dbReference type="AlphaFoldDB" id="A0A1B8GDZ0"/>
<evidence type="ECO:0000259" key="10">
    <source>
        <dbReference type="PROSITE" id="PS50157"/>
    </source>
</evidence>
<keyword evidence="12" id="KW-1185">Reference proteome</keyword>
<dbReference type="SMART" id="SM00355">
    <property type="entry name" value="ZnF_C2H2"/>
    <property type="match status" value="3"/>
</dbReference>
<keyword evidence="4" id="KW-0862">Zinc</keyword>
<comment type="subcellular location">
    <subcellularLocation>
        <location evidence="1">Nucleus</location>
    </subcellularLocation>
</comment>
<dbReference type="GeneID" id="28840463"/>
<dbReference type="STRING" id="342668.A0A1B8GDZ0"/>
<dbReference type="EMBL" id="KV460247">
    <property type="protein sequence ID" value="OBT94046.1"/>
    <property type="molecule type" value="Genomic_DNA"/>
</dbReference>
<keyword evidence="7" id="KW-0539">Nucleus</keyword>
<sequence>MSFGCGVGDIISIISIISSVDTFIKACRETSATIKTLHQELQNLGTWLGELQQEESNFGELATELLSKRQRIEAEVELKLHRLLRRIFAIIAFGLSQSLGSLAITRRPPPRHRRRSCASVNNPRPQPTLVSENLSRFAFFIRQPSGPLPDVISQLTPGASARLVETKHYSDEESNYATIYEQPIVPTLYPDPQYPLSKPFMDETTISSWPSPENPEFGYSSTNGDAQKTSSTPSASSTPHTSSSAFGSTASGNIDWISCEFAGCQRTFTQRHIYNKHKKSHEHPEHCSMCGRGFETNKDVRRHIKDKHQSTKDFHCLVTGCKYAQGGKRDGFARKENWKRHLRNQHGMGDESP</sequence>
<dbReference type="GO" id="GO:0005634">
    <property type="term" value="C:nucleus"/>
    <property type="evidence" value="ECO:0007669"/>
    <property type="project" value="UniProtKB-SubCell"/>
</dbReference>
<dbReference type="InterPro" id="IPR036236">
    <property type="entry name" value="Znf_C2H2_sf"/>
</dbReference>
<gene>
    <name evidence="11" type="ORF">VE01_07077</name>
</gene>
<keyword evidence="2" id="KW-0479">Metal-binding</keyword>